<dbReference type="GO" id="GO:0003677">
    <property type="term" value="F:DNA binding"/>
    <property type="evidence" value="ECO:0007669"/>
    <property type="project" value="UniProtKB-KW"/>
</dbReference>
<dbReference type="PROSITE" id="PS51078">
    <property type="entry name" value="ICLR_ED"/>
    <property type="match status" value="1"/>
</dbReference>
<dbReference type="PANTHER" id="PTHR30136:SF24">
    <property type="entry name" value="HTH-TYPE TRANSCRIPTIONAL REPRESSOR ALLR"/>
    <property type="match status" value="1"/>
</dbReference>
<organism evidence="8 9">
    <name type="scientific">Faecalicatena orotica</name>
    <dbReference type="NCBI Taxonomy" id="1544"/>
    <lineage>
        <taxon>Bacteria</taxon>
        <taxon>Bacillati</taxon>
        <taxon>Bacillota</taxon>
        <taxon>Clostridia</taxon>
        <taxon>Lachnospirales</taxon>
        <taxon>Lachnospiraceae</taxon>
        <taxon>Faecalicatena</taxon>
    </lineage>
</organism>
<dbReference type="PROSITE" id="PS51077">
    <property type="entry name" value="HTH_ICLR"/>
    <property type="match status" value="1"/>
</dbReference>
<dbReference type="AlphaFoldDB" id="A0A2Y9BF37"/>
<comment type="caution">
    <text evidence="8">The sequence shown here is derived from an EMBL/GenBank/DDBJ whole genome shotgun (WGS) entry which is preliminary data.</text>
</comment>
<dbReference type="Gene3D" id="3.30.450.40">
    <property type="match status" value="1"/>
</dbReference>
<evidence type="ECO:0000313" key="8">
    <source>
        <dbReference type="EMBL" id="PWJ28139.1"/>
    </source>
</evidence>
<dbReference type="GO" id="GO:0003700">
    <property type="term" value="F:DNA-binding transcription factor activity"/>
    <property type="evidence" value="ECO:0007669"/>
    <property type="project" value="TreeGrafter"/>
</dbReference>
<evidence type="ECO:0000256" key="1">
    <source>
        <dbReference type="ARBA" id="ARBA00023015"/>
    </source>
</evidence>
<dbReference type="EMBL" id="QGDL01000009">
    <property type="protein sequence ID" value="PWJ28139.1"/>
    <property type="molecule type" value="Genomic_DNA"/>
</dbReference>
<dbReference type="SUPFAM" id="SSF46785">
    <property type="entry name" value="Winged helix' DNA-binding domain"/>
    <property type="match status" value="1"/>
</dbReference>
<proteinExistence type="predicted"/>
<dbReference type="InterPro" id="IPR029016">
    <property type="entry name" value="GAF-like_dom_sf"/>
</dbReference>
<dbReference type="SMART" id="SM00346">
    <property type="entry name" value="HTH_ICLR"/>
    <property type="match status" value="1"/>
</dbReference>
<feature type="domain" description="IclR-ED" evidence="7">
    <location>
        <begin position="70"/>
        <end position="253"/>
    </location>
</feature>
<dbReference type="SUPFAM" id="SSF55781">
    <property type="entry name" value="GAF domain-like"/>
    <property type="match status" value="1"/>
</dbReference>
<name>A0A2Y9BF37_9FIRM</name>
<keyword evidence="9" id="KW-1185">Reference proteome</keyword>
<keyword evidence="2" id="KW-0238">DNA-binding</keyword>
<reference evidence="8 9" key="1">
    <citation type="submission" date="2018-05" db="EMBL/GenBank/DDBJ databases">
        <title>The Hungate 1000. A catalogue of reference genomes from the rumen microbiome.</title>
        <authorList>
            <person name="Kelly W."/>
        </authorList>
    </citation>
    <scope>NUCLEOTIDE SEQUENCE [LARGE SCALE GENOMIC DNA]</scope>
    <source>
        <strain evidence="8 9">NLAE-zl-C242</strain>
    </source>
</reference>
<dbReference type="InterPro" id="IPR036388">
    <property type="entry name" value="WH-like_DNA-bd_sf"/>
</dbReference>
<evidence type="ECO:0000259" key="6">
    <source>
        <dbReference type="PROSITE" id="PS51077"/>
    </source>
</evidence>
<evidence type="ECO:0000259" key="7">
    <source>
        <dbReference type="PROSITE" id="PS51078"/>
    </source>
</evidence>
<dbReference type="InterPro" id="IPR005471">
    <property type="entry name" value="Tscrpt_reg_IclR_N"/>
</dbReference>
<evidence type="ECO:0000256" key="3">
    <source>
        <dbReference type="ARBA" id="ARBA00023163"/>
    </source>
</evidence>
<dbReference type="GO" id="GO:0045892">
    <property type="term" value="P:negative regulation of DNA-templated transcription"/>
    <property type="evidence" value="ECO:0007669"/>
    <property type="project" value="TreeGrafter"/>
</dbReference>
<evidence type="ECO:0000256" key="5">
    <source>
        <dbReference type="ARBA" id="ARBA00070406"/>
    </source>
</evidence>
<keyword evidence="3" id="KW-0804">Transcription</keyword>
<dbReference type="PANTHER" id="PTHR30136">
    <property type="entry name" value="HELIX-TURN-HELIX TRANSCRIPTIONAL REGULATOR, ICLR FAMILY"/>
    <property type="match status" value="1"/>
</dbReference>
<dbReference type="FunFam" id="1.10.10.10:FF:000056">
    <property type="entry name" value="IclR family transcriptional regulator"/>
    <property type="match status" value="1"/>
</dbReference>
<protein>
    <recommendedName>
        <fullName evidence="5">Glycerol operon regulatory protein</fullName>
    </recommendedName>
</protein>
<dbReference type="Pfam" id="PF09339">
    <property type="entry name" value="HTH_IclR"/>
    <property type="match status" value="1"/>
</dbReference>
<dbReference type="Proteomes" id="UP000245845">
    <property type="component" value="Unassembled WGS sequence"/>
</dbReference>
<evidence type="ECO:0000256" key="4">
    <source>
        <dbReference type="ARBA" id="ARBA00058938"/>
    </source>
</evidence>
<dbReference type="Pfam" id="PF01614">
    <property type="entry name" value="IclR_C"/>
    <property type="match status" value="1"/>
</dbReference>
<sequence length="255" mass="28350">MKQGVTIQSVERALKILEYLSGGVSEIGITDIASYMGLGKSTIYGLVNTLVQEGYLEQNPDNKRYRLGLKLFELGCIVQERMDIREIARPYLKELSEHFKMTVHMGLYKDGEVVYIDKMDAPDTRVVYSQVGKRAPMYCTGIGKAVLAELKPEDIGRILDSQKLEALTPNTMTDKEEIRKELECIRKKGYSTDNEEVELGLKCVAAAIHDYQGKPVAAISISSSAVKMTEEKATEAAEEIKKATRAISGKLGYRG</sequence>
<dbReference type="Gene3D" id="1.10.10.10">
    <property type="entry name" value="Winged helix-like DNA-binding domain superfamily/Winged helix DNA-binding domain"/>
    <property type="match status" value="1"/>
</dbReference>
<evidence type="ECO:0000313" key="9">
    <source>
        <dbReference type="Proteomes" id="UP000245845"/>
    </source>
</evidence>
<dbReference type="InterPro" id="IPR050707">
    <property type="entry name" value="HTH_MetabolicPath_Reg"/>
</dbReference>
<dbReference type="InterPro" id="IPR036390">
    <property type="entry name" value="WH_DNA-bd_sf"/>
</dbReference>
<keyword evidence="1" id="KW-0805">Transcription regulation</keyword>
<evidence type="ECO:0000256" key="2">
    <source>
        <dbReference type="ARBA" id="ARBA00023125"/>
    </source>
</evidence>
<gene>
    <name evidence="8" type="ORF">A8806_10916</name>
</gene>
<dbReference type="RefSeq" id="WP_109731956.1">
    <property type="nucleotide sequence ID" value="NZ_BAAACK010000009.1"/>
</dbReference>
<accession>A0A2Y9BF37</accession>
<dbReference type="OrthoDB" id="9791752at2"/>
<comment type="function">
    <text evidence="4">May be an activator protein for the gylABX operon.</text>
</comment>
<feature type="domain" description="HTH iclR-type" evidence="6">
    <location>
        <begin position="7"/>
        <end position="69"/>
    </location>
</feature>
<dbReference type="InterPro" id="IPR014757">
    <property type="entry name" value="Tscrpt_reg_IclR_C"/>
</dbReference>